<dbReference type="EMBL" id="QOVG01000002">
    <property type="protein sequence ID" value="NDK38059.1"/>
    <property type="molecule type" value="Genomic_DNA"/>
</dbReference>
<evidence type="ECO:0000313" key="1">
    <source>
        <dbReference type="EMBL" id="NDK38059.1"/>
    </source>
</evidence>
<reference evidence="1 2" key="1">
    <citation type="submission" date="2018-07" db="EMBL/GenBank/DDBJ databases">
        <title>Whole genome Sequencing of Pseudoxanthomonas gei KCTC 32298 (T).</title>
        <authorList>
            <person name="Kumar S."/>
            <person name="Bansal K."/>
            <person name="Kaur A."/>
            <person name="Patil P."/>
            <person name="Sharma S."/>
            <person name="Patil P.B."/>
        </authorList>
    </citation>
    <scope>NUCLEOTIDE SEQUENCE [LARGE SCALE GENOMIC DNA]</scope>
    <source>
        <strain evidence="1 2">KCTC 32298</strain>
    </source>
</reference>
<organism evidence="1 2">
    <name type="scientific">Pseudoxanthomonas gei</name>
    <dbReference type="NCBI Taxonomy" id="1383030"/>
    <lineage>
        <taxon>Bacteria</taxon>
        <taxon>Pseudomonadati</taxon>
        <taxon>Pseudomonadota</taxon>
        <taxon>Gammaproteobacteria</taxon>
        <taxon>Lysobacterales</taxon>
        <taxon>Lysobacteraceae</taxon>
        <taxon>Pseudoxanthomonas</taxon>
    </lineage>
</organism>
<comment type="caution">
    <text evidence="1">The sequence shown here is derived from an EMBL/GenBank/DDBJ whole genome shotgun (WGS) entry which is preliminary data.</text>
</comment>
<name>A0ABX0A956_9GAMM</name>
<accession>A0ABX0A956</accession>
<dbReference type="Pfam" id="PF05742">
    <property type="entry name" value="TANGO2"/>
    <property type="match status" value="1"/>
</dbReference>
<proteinExistence type="predicted"/>
<gene>
    <name evidence="1" type="ORF">DT603_04295</name>
</gene>
<dbReference type="PANTHER" id="PTHR17985:SF8">
    <property type="entry name" value="TRANSPORT AND GOLGI ORGANIZATION PROTEIN 2 HOMOLOG"/>
    <property type="match status" value="1"/>
</dbReference>
<dbReference type="InterPro" id="IPR008551">
    <property type="entry name" value="TANGO2"/>
</dbReference>
<keyword evidence="2" id="KW-1185">Reference proteome</keyword>
<dbReference type="RefSeq" id="WP_162348617.1">
    <property type="nucleotide sequence ID" value="NZ_QOVG01000002.1"/>
</dbReference>
<dbReference type="PANTHER" id="PTHR17985">
    <property type="entry name" value="SER/THR-RICH PROTEIN T10 IN DGCR REGION"/>
    <property type="match status" value="1"/>
</dbReference>
<evidence type="ECO:0000313" key="2">
    <source>
        <dbReference type="Proteomes" id="UP001429354"/>
    </source>
</evidence>
<sequence>MCLVALAWKTHPRWRWLMAGNRDELHARPTAPLAEWRLPAGVKAGRDLRSGGTWVGADARGRCAVVTNVRDPLAASTGPSRGQLPVRFLQGGRDALATTTALASDAAGYAPFNLLLVDADACAYLGNHPRLEQHAIAPGIHGMSNGGFDVAWPKTRRLCGALEKWIDSGEEDLAPLWNALADERIAEDSALPDTGVGIELERLLSAAFIRGQAYGTRASTLIAIDYEGRGFISERRFGPNGLFEGETTLSINTDP</sequence>
<protein>
    <submittedName>
        <fullName evidence="1">NRDE family protein</fullName>
    </submittedName>
</protein>
<dbReference type="Proteomes" id="UP001429354">
    <property type="component" value="Unassembled WGS sequence"/>
</dbReference>